<proteinExistence type="predicted"/>
<accession>A0ABQ9Z1Z0</accession>
<evidence type="ECO:0000313" key="2">
    <source>
        <dbReference type="Proteomes" id="UP001234178"/>
    </source>
</evidence>
<gene>
    <name evidence="1" type="ORF">OUZ56_012076</name>
</gene>
<reference evidence="1 2" key="1">
    <citation type="journal article" date="2023" name="Nucleic Acids Res.">
        <title>The hologenome of Daphnia magna reveals possible DNA methylation and microbiome-mediated evolution of the host genome.</title>
        <authorList>
            <person name="Chaturvedi A."/>
            <person name="Li X."/>
            <person name="Dhandapani V."/>
            <person name="Marshall H."/>
            <person name="Kissane S."/>
            <person name="Cuenca-Cambronero M."/>
            <person name="Asole G."/>
            <person name="Calvet F."/>
            <person name="Ruiz-Romero M."/>
            <person name="Marangio P."/>
            <person name="Guigo R."/>
            <person name="Rago D."/>
            <person name="Mirbahai L."/>
            <person name="Eastwood N."/>
            <person name="Colbourne J.K."/>
            <person name="Zhou J."/>
            <person name="Mallon E."/>
            <person name="Orsini L."/>
        </authorList>
    </citation>
    <scope>NUCLEOTIDE SEQUENCE [LARGE SCALE GENOMIC DNA]</scope>
    <source>
        <strain evidence="1">LRV0_1</strain>
    </source>
</reference>
<organism evidence="1 2">
    <name type="scientific">Daphnia magna</name>
    <dbReference type="NCBI Taxonomy" id="35525"/>
    <lineage>
        <taxon>Eukaryota</taxon>
        <taxon>Metazoa</taxon>
        <taxon>Ecdysozoa</taxon>
        <taxon>Arthropoda</taxon>
        <taxon>Crustacea</taxon>
        <taxon>Branchiopoda</taxon>
        <taxon>Diplostraca</taxon>
        <taxon>Cladocera</taxon>
        <taxon>Anomopoda</taxon>
        <taxon>Daphniidae</taxon>
        <taxon>Daphnia</taxon>
    </lineage>
</organism>
<name>A0ABQ9Z1Z0_9CRUS</name>
<dbReference type="Proteomes" id="UP001234178">
    <property type="component" value="Unassembled WGS sequence"/>
</dbReference>
<protein>
    <submittedName>
        <fullName evidence="1">Uncharacterized protein</fullName>
    </submittedName>
</protein>
<sequence>MTEQQEKAEKAVADYRRQLEENGGIVDGALPTPRRSDFSVGLGKLLSGVRASTKGDTIGGPLAAFVLLGNSRALGDYRDTTGRAVKDTRLSPFFCFIVSFDYSVAATVKLNSSEKY</sequence>
<keyword evidence="2" id="KW-1185">Reference proteome</keyword>
<comment type="caution">
    <text evidence="1">The sequence shown here is derived from an EMBL/GenBank/DDBJ whole genome shotgun (WGS) entry which is preliminary data.</text>
</comment>
<dbReference type="EMBL" id="JAOYFB010000002">
    <property type="protein sequence ID" value="KAK4006921.1"/>
    <property type="molecule type" value="Genomic_DNA"/>
</dbReference>
<evidence type="ECO:0000313" key="1">
    <source>
        <dbReference type="EMBL" id="KAK4006921.1"/>
    </source>
</evidence>